<dbReference type="SUPFAM" id="SSF50331">
    <property type="entry name" value="MOP-like"/>
    <property type="match status" value="1"/>
</dbReference>
<evidence type="ECO:0000256" key="3">
    <source>
        <dbReference type="ARBA" id="ARBA00022519"/>
    </source>
</evidence>
<accession>A0A5E4YI91</accession>
<dbReference type="OrthoDB" id="5298774at2"/>
<evidence type="ECO:0000256" key="8">
    <source>
        <dbReference type="RuleBase" id="RU364083"/>
    </source>
</evidence>
<dbReference type="Gene3D" id="2.40.50.140">
    <property type="entry name" value="Nucleic acid-binding proteins"/>
    <property type="match status" value="1"/>
</dbReference>
<dbReference type="SUPFAM" id="SSF52540">
    <property type="entry name" value="P-loop containing nucleoside triphosphate hydrolases"/>
    <property type="match status" value="1"/>
</dbReference>
<dbReference type="SMART" id="SM00382">
    <property type="entry name" value="AAA"/>
    <property type="match status" value="1"/>
</dbReference>
<dbReference type="Proteomes" id="UP000414233">
    <property type="component" value="Unassembled WGS sequence"/>
</dbReference>
<dbReference type="FunFam" id="3.40.50.300:FF:000425">
    <property type="entry name" value="Probable ABC transporter, ATP-binding subunit"/>
    <property type="match status" value="1"/>
</dbReference>
<dbReference type="InterPro" id="IPR003593">
    <property type="entry name" value="AAA+_ATPase"/>
</dbReference>
<comment type="subunit">
    <text evidence="8">The complex is composed of two ATP-binding proteins (PotA), two transmembrane proteins (PotB and PotC) and a solute-binding protein (PotD).</text>
</comment>
<dbReference type="Gene3D" id="3.40.50.300">
    <property type="entry name" value="P-loop containing nucleotide triphosphate hydrolases"/>
    <property type="match status" value="1"/>
</dbReference>
<dbReference type="EC" id="7.6.2.11" evidence="8"/>
<dbReference type="GO" id="GO:0016887">
    <property type="term" value="F:ATP hydrolysis activity"/>
    <property type="evidence" value="ECO:0007669"/>
    <property type="project" value="InterPro"/>
</dbReference>
<proteinExistence type="inferred from homology"/>
<dbReference type="Pfam" id="PF00005">
    <property type="entry name" value="ABC_tran"/>
    <property type="match status" value="1"/>
</dbReference>
<evidence type="ECO:0000256" key="6">
    <source>
        <dbReference type="ARBA" id="ARBA00022967"/>
    </source>
</evidence>
<feature type="domain" description="ABC transporter" evidence="9">
    <location>
        <begin position="4"/>
        <end position="234"/>
    </location>
</feature>
<dbReference type="InterPro" id="IPR027417">
    <property type="entry name" value="P-loop_NTPase"/>
</dbReference>
<dbReference type="PANTHER" id="PTHR42781:SF4">
    <property type="entry name" value="SPERMIDINE_PUTRESCINE IMPORT ATP-BINDING PROTEIN POTA"/>
    <property type="match status" value="1"/>
</dbReference>
<dbReference type="Gene3D" id="2.40.50.100">
    <property type="match status" value="1"/>
</dbReference>
<keyword evidence="6 8" id="KW-1278">Translocase</keyword>
<dbReference type="PROSITE" id="PS50893">
    <property type="entry name" value="ABC_TRANSPORTER_2"/>
    <property type="match status" value="1"/>
</dbReference>
<organism evidence="10 11">
    <name type="scientific">Pandoraea terrae</name>
    <dbReference type="NCBI Taxonomy" id="1537710"/>
    <lineage>
        <taxon>Bacteria</taxon>
        <taxon>Pseudomonadati</taxon>
        <taxon>Pseudomonadota</taxon>
        <taxon>Betaproteobacteria</taxon>
        <taxon>Burkholderiales</taxon>
        <taxon>Burkholderiaceae</taxon>
        <taxon>Pandoraea</taxon>
    </lineage>
</organism>
<dbReference type="InterPro" id="IPR003439">
    <property type="entry name" value="ABC_transporter-like_ATP-bd"/>
</dbReference>
<dbReference type="InterPro" id="IPR005893">
    <property type="entry name" value="PotA-like"/>
</dbReference>
<sequence length="357" mass="38945">MSFLVLDNLTKRYGEFVAADSVSLSIEKGEFVSLLGPSGCGKTTTLMMIAGFIDATAGRITLDGQDLTHVKPNRRGLGMVFQSYALFPHMTVADNVAFGLEMRKVPKADRGKRVARALELVHLEKHAGRFPRELSGGQRQRVALARALVIEPPVLLLDEPMSNLDAKLREEMQFELRAIQREVGTTTIMVTHDQSEALSISDRVVVMEAGRVTQVDVPYRAYEHPETSFVSRFIGKANLLPATVSSVGNDSIELDVAGRRLAIGRNASAVQAGDGVTLCIRPEKMRLCAPSDGHLPARVSSRFFLGSQWLYRVDSAFGELLVCTQNEGNEPVAEGADVGLSWHGDAVRMVDRGVCHG</sequence>
<keyword evidence="5 8" id="KW-0067">ATP-binding</keyword>
<keyword evidence="3" id="KW-0997">Cell inner membrane</keyword>
<name>A0A5E4YI91_9BURK</name>
<dbReference type="EMBL" id="CABPRZ010000024">
    <property type="protein sequence ID" value="VVE48247.1"/>
    <property type="molecule type" value="Genomic_DNA"/>
</dbReference>
<comment type="similarity">
    <text evidence="8">Belongs to the ABC transporter superfamily. Spermidine/putrescine importer (TC 3.A.1.11.1) family.</text>
</comment>
<dbReference type="PROSITE" id="PS00211">
    <property type="entry name" value="ABC_TRANSPORTER_1"/>
    <property type="match status" value="1"/>
</dbReference>
<dbReference type="InterPro" id="IPR012340">
    <property type="entry name" value="NA-bd_OB-fold"/>
</dbReference>
<evidence type="ECO:0000256" key="7">
    <source>
        <dbReference type="ARBA" id="ARBA00023136"/>
    </source>
</evidence>
<evidence type="ECO:0000313" key="10">
    <source>
        <dbReference type="EMBL" id="VVE48247.1"/>
    </source>
</evidence>
<dbReference type="AlphaFoldDB" id="A0A5E4YI91"/>
<gene>
    <name evidence="8" type="primary">potA</name>
    <name evidence="10" type="ORF">PTE30175_04429</name>
</gene>
<evidence type="ECO:0000256" key="4">
    <source>
        <dbReference type="ARBA" id="ARBA00022741"/>
    </source>
</evidence>
<keyword evidence="4 8" id="KW-0547">Nucleotide-binding</keyword>
<keyword evidence="1 8" id="KW-0813">Transport</keyword>
<keyword evidence="11" id="KW-1185">Reference proteome</keyword>
<evidence type="ECO:0000259" key="9">
    <source>
        <dbReference type="PROSITE" id="PS50893"/>
    </source>
</evidence>
<protein>
    <recommendedName>
        <fullName evidence="8">Spermidine/putrescine import ATP-binding protein PotA</fullName>
        <ecNumber evidence="8">7.6.2.11</ecNumber>
    </recommendedName>
</protein>
<dbReference type="GO" id="GO:0043190">
    <property type="term" value="C:ATP-binding cassette (ABC) transporter complex"/>
    <property type="evidence" value="ECO:0007669"/>
    <property type="project" value="InterPro"/>
</dbReference>
<dbReference type="Pfam" id="PF08402">
    <property type="entry name" value="TOBE_2"/>
    <property type="match status" value="1"/>
</dbReference>
<keyword evidence="2 8" id="KW-1003">Cell membrane</keyword>
<dbReference type="RefSeq" id="WP_150699214.1">
    <property type="nucleotide sequence ID" value="NZ_CABPRZ010000024.1"/>
</dbReference>
<dbReference type="PANTHER" id="PTHR42781">
    <property type="entry name" value="SPERMIDINE/PUTRESCINE IMPORT ATP-BINDING PROTEIN POTA"/>
    <property type="match status" value="1"/>
</dbReference>
<evidence type="ECO:0000256" key="5">
    <source>
        <dbReference type="ARBA" id="ARBA00022840"/>
    </source>
</evidence>
<keyword evidence="7 8" id="KW-0472">Membrane</keyword>
<dbReference type="GO" id="GO:0015417">
    <property type="term" value="F:ABC-type polyamine transporter activity"/>
    <property type="evidence" value="ECO:0007669"/>
    <property type="project" value="UniProtKB-EC"/>
</dbReference>
<dbReference type="GO" id="GO:0015697">
    <property type="term" value="P:quaternary ammonium group transport"/>
    <property type="evidence" value="ECO:0007669"/>
    <property type="project" value="UniProtKB-ARBA"/>
</dbReference>
<dbReference type="NCBIfam" id="TIGR01187">
    <property type="entry name" value="potA"/>
    <property type="match status" value="1"/>
</dbReference>
<evidence type="ECO:0000256" key="1">
    <source>
        <dbReference type="ARBA" id="ARBA00022448"/>
    </source>
</evidence>
<dbReference type="InterPro" id="IPR017871">
    <property type="entry name" value="ABC_transporter-like_CS"/>
</dbReference>
<dbReference type="InterPro" id="IPR008995">
    <property type="entry name" value="Mo/tungstate-bd_C_term_dom"/>
</dbReference>
<comment type="catalytic activity">
    <reaction evidence="8">
        <text>ATP + H2O + polyamine-[polyamine-binding protein]Side 1 = ADP + phosphate + polyamineSide 2 + [polyamine-binding protein]Side 1.</text>
        <dbReference type="EC" id="7.6.2.11"/>
    </reaction>
</comment>
<dbReference type="GO" id="GO:0005524">
    <property type="term" value="F:ATP binding"/>
    <property type="evidence" value="ECO:0007669"/>
    <property type="project" value="UniProtKB-KW"/>
</dbReference>
<dbReference type="InterPro" id="IPR050093">
    <property type="entry name" value="ABC_SmlMolc_Importer"/>
</dbReference>
<reference evidence="10 11" key="1">
    <citation type="submission" date="2019-08" db="EMBL/GenBank/DDBJ databases">
        <authorList>
            <person name="Peeters C."/>
        </authorList>
    </citation>
    <scope>NUCLEOTIDE SEQUENCE [LARGE SCALE GENOMIC DNA]</scope>
    <source>
        <strain evidence="10 11">LMG 30175</strain>
    </source>
</reference>
<dbReference type="InterPro" id="IPR013611">
    <property type="entry name" value="Transp-assoc_OB_typ2"/>
</dbReference>
<evidence type="ECO:0000313" key="11">
    <source>
        <dbReference type="Proteomes" id="UP000414233"/>
    </source>
</evidence>
<evidence type="ECO:0000256" key="2">
    <source>
        <dbReference type="ARBA" id="ARBA00022475"/>
    </source>
</evidence>
<comment type="function">
    <text evidence="8">Part of the ABC transporter complex PotABCD involved in spermidine/putrescine import. Responsible for energy coupling to the transport system.</text>
</comment>